<gene>
    <name evidence="2" type="ORF">V6N11_024055</name>
</gene>
<comment type="caution">
    <text evidence="2">The sequence shown here is derived from an EMBL/GenBank/DDBJ whole genome shotgun (WGS) entry which is preliminary data.</text>
</comment>
<evidence type="ECO:0000256" key="1">
    <source>
        <dbReference type="SAM" id="SignalP"/>
    </source>
</evidence>
<evidence type="ECO:0000313" key="2">
    <source>
        <dbReference type="EMBL" id="KAK9039222.1"/>
    </source>
</evidence>
<reference evidence="2 3" key="1">
    <citation type="journal article" date="2024" name="G3 (Bethesda)">
        <title>Genome assembly of Hibiscus sabdariffa L. provides insights into metabolisms of medicinal natural products.</title>
        <authorList>
            <person name="Kim T."/>
        </authorList>
    </citation>
    <scope>NUCLEOTIDE SEQUENCE [LARGE SCALE GENOMIC DNA]</scope>
    <source>
        <strain evidence="2">TK-2024</strain>
        <tissue evidence="2">Old leaves</tissue>
    </source>
</reference>
<evidence type="ECO:0000313" key="3">
    <source>
        <dbReference type="Proteomes" id="UP001396334"/>
    </source>
</evidence>
<keyword evidence="1" id="KW-0732">Signal</keyword>
<dbReference type="Proteomes" id="UP001396334">
    <property type="component" value="Unassembled WGS sequence"/>
</dbReference>
<feature type="signal peptide" evidence="1">
    <location>
        <begin position="1"/>
        <end position="29"/>
    </location>
</feature>
<accession>A0ABR2TP08</accession>
<keyword evidence="3" id="KW-1185">Reference proteome</keyword>
<dbReference type="EMBL" id="JBBPBN010000005">
    <property type="protein sequence ID" value="KAK9039222.1"/>
    <property type="molecule type" value="Genomic_DNA"/>
</dbReference>
<proteinExistence type="predicted"/>
<name>A0ABR2TP08_9ROSI</name>
<organism evidence="2 3">
    <name type="scientific">Hibiscus sabdariffa</name>
    <name type="common">roselle</name>
    <dbReference type="NCBI Taxonomy" id="183260"/>
    <lineage>
        <taxon>Eukaryota</taxon>
        <taxon>Viridiplantae</taxon>
        <taxon>Streptophyta</taxon>
        <taxon>Embryophyta</taxon>
        <taxon>Tracheophyta</taxon>
        <taxon>Spermatophyta</taxon>
        <taxon>Magnoliopsida</taxon>
        <taxon>eudicotyledons</taxon>
        <taxon>Gunneridae</taxon>
        <taxon>Pentapetalae</taxon>
        <taxon>rosids</taxon>
        <taxon>malvids</taxon>
        <taxon>Malvales</taxon>
        <taxon>Malvaceae</taxon>
        <taxon>Malvoideae</taxon>
        <taxon>Hibiscus</taxon>
    </lineage>
</organism>
<sequence length="89" mass="10049">MSGLCRCRKGEWSWLLSCASGLHWGSGLAVENRHGNVGRDRDVGSLSVWFYGISRKKGMEGNGEKQGREIIGWKEEEEYVTHRPTSNHT</sequence>
<protein>
    <submittedName>
        <fullName evidence="2">Uncharacterized protein</fullName>
    </submittedName>
</protein>
<feature type="chain" id="PRO_5045948806" evidence="1">
    <location>
        <begin position="30"/>
        <end position="89"/>
    </location>
</feature>